<feature type="transmembrane region" description="Helical" evidence="1">
    <location>
        <begin position="78"/>
        <end position="96"/>
    </location>
</feature>
<reference evidence="2 3" key="1">
    <citation type="submission" date="2019-07" db="EMBL/GenBank/DDBJ databases">
        <title>Whole genome shotgun sequence of Deinococcus cellulosilyticus NBRC 106333.</title>
        <authorList>
            <person name="Hosoyama A."/>
            <person name="Uohara A."/>
            <person name="Ohji S."/>
            <person name="Ichikawa N."/>
        </authorList>
    </citation>
    <scope>NUCLEOTIDE SEQUENCE [LARGE SCALE GENOMIC DNA]</scope>
    <source>
        <strain evidence="2 3">NBRC 106333</strain>
    </source>
</reference>
<dbReference type="InterPro" id="IPR045629">
    <property type="entry name" value="DUF6232"/>
</dbReference>
<gene>
    <name evidence="2" type="ORF">DC3_57960</name>
</gene>
<accession>A0A511NCU1</accession>
<evidence type="ECO:0000313" key="2">
    <source>
        <dbReference type="EMBL" id="GEM50161.1"/>
    </source>
</evidence>
<keyword evidence="1" id="KW-0812">Transmembrane</keyword>
<organism evidence="2 3">
    <name type="scientific">Deinococcus cellulosilyticus (strain DSM 18568 / NBRC 106333 / KACC 11606 / 5516J-15)</name>
    <dbReference type="NCBI Taxonomy" id="1223518"/>
    <lineage>
        <taxon>Bacteria</taxon>
        <taxon>Thermotogati</taxon>
        <taxon>Deinococcota</taxon>
        <taxon>Deinococci</taxon>
        <taxon>Deinococcales</taxon>
        <taxon>Deinococcaceae</taxon>
        <taxon>Deinococcus</taxon>
    </lineage>
</organism>
<evidence type="ECO:0000256" key="1">
    <source>
        <dbReference type="SAM" id="Phobius"/>
    </source>
</evidence>
<keyword evidence="3" id="KW-1185">Reference proteome</keyword>
<name>A0A511NCU1_DEIC1</name>
<dbReference type="Pfam" id="PF19744">
    <property type="entry name" value="DUF6232"/>
    <property type="match status" value="1"/>
</dbReference>
<sequence length="145" mass="16200">MTSERAGELLNTSVQDGILRIGEKAYFLRNITSVNVKEVYVPAKYSYPRVIKSNKIGCLYPFIVFVISNFLIKYIGVYAYILLIGSVIFSISIFFYTKTIILDPGGTGYILEIQTNSGVQEILASRDRSTVISLARQIEEGVSLL</sequence>
<keyword evidence="1" id="KW-0472">Membrane</keyword>
<protein>
    <submittedName>
        <fullName evidence="2">Uncharacterized protein</fullName>
    </submittedName>
</protein>
<dbReference type="EMBL" id="BJXB01000062">
    <property type="protein sequence ID" value="GEM50161.1"/>
    <property type="molecule type" value="Genomic_DNA"/>
</dbReference>
<comment type="caution">
    <text evidence="2">The sequence shown here is derived from an EMBL/GenBank/DDBJ whole genome shotgun (WGS) entry which is preliminary data.</text>
</comment>
<dbReference type="Proteomes" id="UP000321306">
    <property type="component" value="Unassembled WGS sequence"/>
</dbReference>
<evidence type="ECO:0000313" key="3">
    <source>
        <dbReference type="Proteomes" id="UP000321306"/>
    </source>
</evidence>
<proteinExistence type="predicted"/>
<keyword evidence="1" id="KW-1133">Transmembrane helix</keyword>
<dbReference type="RefSeq" id="WP_146892128.1">
    <property type="nucleotide sequence ID" value="NZ_BJXB01000062.1"/>
</dbReference>
<dbReference type="AlphaFoldDB" id="A0A511NCU1"/>